<feature type="signal peptide" evidence="1">
    <location>
        <begin position="1"/>
        <end position="36"/>
    </location>
</feature>
<dbReference type="Pfam" id="PF00078">
    <property type="entry name" value="RVT_1"/>
    <property type="match status" value="1"/>
</dbReference>
<dbReference type="AlphaFoldDB" id="A0A1Q9D9C3"/>
<evidence type="ECO:0000259" key="2">
    <source>
        <dbReference type="Pfam" id="PF00078"/>
    </source>
</evidence>
<evidence type="ECO:0000313" key="3">
    <source>
        <dbReference type="EMBL" id="OLP91745.1"/>
    </source>
</evidence>
<gene>
    <name evidence="3" type="ORF">AK812_SmicGene26533</name>
</gene>
<evidence type="ECO:0000256" key="1">
    <source>
        <dbReference type="SAM" id="SignalP"/>
    </source>
</evidence>
<dbReference type="PANTHER" id="PTHR48462:SF1">
    <property type="entry name" value="PROTEIN, PUTATIVE-RELATED"/>
    <property type="match status" value="1"/>
</dbReference>
<reference evidence="3 4" key="1">
    <citation type="submission" date="2016-02" db="EMBL/GenBank/DDBJ databases">
        <title>Genome analysis of coral dinoflagellate symbionts highlights evolutionary adaptations to a symbiotic lifestyle.</title>
        <authorList>
            <person name="Aranda M."/>
            <person name="Li Y."/>
            <person name="Liew Y.J."/>
            <person name="Baumgarten S."/>
            <person name="Simakov O."/>
            <person name="Wilson M."/>
            <person name="Piel J."/>
            <person name="Ashoor H."/>
            <person name="Bougouffa S."/>
            <person name="Bajic V.B."/>
            <person name="Ryu T."/>
            <person name="Ravasi T."/>
            <person name="Bayer T."/>
            <person name="Micklem G."/>
            <person name="Kim H."/>
            <person name="Bhak J."/>
            <person name="Lajeunesse T.C."/>
            <person name="Voolstra C.R."/>
        </authorList>
    </citation>
    <scope>NUCLEOTIDE SEQUENCE [LARGE SCALE GENOMIC DNA]</scope>
    <source>
        <strain evidence="3 4">CCMP2467</strain>
    </source>
</reference>
<proteinExistence type="predicted"/>
<dbReference type="Proteomes" id="UP000186817">
    <property type="component" value="Unassembled WGS sequence"/>
</dbReference>
<feature type="domain" description="Reverse transcriptase" evidence="2">
    <location>
        <begin position="498"/>
        <end position="580"/>
    </location>
</feature>
<evidence type="ECO:0000313" key="4">
    <source>
        <dbReference type="Proteomes" id="UP000186817"/>
    </source>
</evidence>
<keyword evidence="1" id="KW-0732">Signal</keyword>
<feature type="chain" id="PRO_5012277117" evidence="1">
    <location>
        <begin position="37"/>
        <end position="1069"/>
    </location>
</feature>
<keyword evidence="4" id="KW-1185">Reference proteome</keyword>
<dbReference type="PANTHER" id="PTHR48462">
    <property type="entry name" value="PROTEIN, PUTATIVE-RELATED"/>
    <property type="match status" value="1"/>
</dbReference>
<comment type="caution">
    <text evidence="3">The sequence shown here is derived from an EMBL/GenBank/DDBJ whole genome shotgun (WGS) entry which is preliminary data.</text>
</comment>
<sequence length="1069" mass="113895">MGVGARVGVGCRLLRCLLWAGLAVDVPLACPRQVRGEPDIFSFDPPAALGRRERSLLTHTLNLQSHSVHVVEPGASFLGRDRRAWMRRRTPRLFERQGWATHAAMRPHLDDHAAGTLQGQLPPPYLLTHDLDLCSVCGLTVGKRYHGTHARCRPAHRHPATARIGMPGTSNPAGPGLAAIFSAQLPVLRHVPKAARGVWAQCLARALALVAAHNTLVAWQELFMLPKAILHPAPRGGAHRRDQAARFTQRRCQRWLEGEPEELWEDVPARRQRQPAVTEDAAVANRHTRCRALAAEGELSRACAALTSPPLLEASQDTVAKLRDKHPQAAPARPSLVQMGPPPQHSVPDVSVEQVAAAVRSFRKGSAAGPTGLRGDHLREALQSNAHSDEVATHLTEVVRILLTGTAPAEVMPHLAGATLHALPKDSGDLRPIAVGEVLRRLTAKSESPPNLAPLISIMPLIRSIEPRCCVKCDFSFLASHPGQSGATTGTPGSCTVLTSEVGVQQGDPLGPLLFALALQPALQAAQSGPEGHRPELVFAYLDDVCLAGGSRQVAAALARLAAAARQIGLQLNPRKCELIPCGGPTSAVDARAFPAGVCVNTTGNFMLLGAPIGHAPYTETRTLAERVEKARPLLQAIASLDDPQTGLLLLRHCASYCKIVFALRVTPPQLLGSAAQAFDKAVRECLELLCTGPLPDAAWLQASLSTSAGGLGLRHAQRHAPAAYAASLAAVQSRCLALDRHFQPDWPAVGAAAATAALNETLLPADRVPVPAPPTVRQQSLSQALDRALLAQLGAPAPGHEAYRAHLQLLQQPHAGAWLHAPPSEALGLHVEAGLFRVMVRMRLRLPVATSESACPLCDGVADLYGDHARACPCGGDRTKRHNRLRSLLAARAQAAGLSPELEKPGLLPPRLDDAGFPEDGVRTACARRPADVWVPSWGLHGPAAFDLAVTVGLRPGRHAAVAAAADRPAADYEARKSSHLNTRAVCEAQGLQFIPLVVEANGGWAPSAVRTWKELAAALALRTGEPVSQESDRLYQALAISLQRENARAVLRRIPETPVHELALADP</sequence>
<name>A0A1Q9D9C3_SYMMI</name>
<dbReference type="OrthoDB" id="422033at2759"/>
<dbReference type="EMBL" id="LSRX01000651">
    <property type="protein sequence ID" value="OLP91745.1"/>
    <property type="molecule type" value="Genomic_DNA"/>
</dbReference>
<dbReference type="InterPro" id="IPR000477">
    <property type="entry name" value="RT_dom"/>
</dbReference>
<dbReference type="OMA" id="WATHAAM"/>
<accession>A0A1Q9D9C3</accession>
<organism evidence="3 4">
    <name type="scientific">Symbiodinium microadriaticum</name>
    <name type="common">Dinoflagellate</name>
    <name type="synonym">Zooxanthella microadriatica</name>
    <dbReference type="NCBI Taxonomy" id="2951"/>
    <lineage>
        <taxon>Eukaryota</taxon>
        <taxon>Sar</taxon>
        <taxon>Alveolata</taxon>
        <taxon>Dinophyceae</taxon>
        <taxon>Suessiales</taxon>
        <taxon>Symbiodiniaceae</taxon>
        <taxon>Symbiodinium</taxon>
    </lineage>
</organism>
<protein>
    <submittedName>
        <fullName evidence="3">132 kDa protein</fullName>
    </submittedName>
</protein>